<dbReference type="EMBL" id="DUHE01000087">
    <property type="protein sequence ID" value="HII83811.1"/>
    <property type="molecule type" value="Genomic_DNA"/>
</dbReference>
<name>A0A7J4TIV7_9EURY</name>
<dbReference type="EC" id="1.12.98.2" evidence="4 12"/>
<evidence type="ECO:0000256" key="11">
    <source>
        <dbReference type="ARBA" id="ARBA00030763"/>
    </source>
</evidence>
<evidence type="ECO:0000256" key="3">
    <source>
        <dbReference type="ARBA" id="ARBA00008890"/>
    </source>
</evidence>
<dbReference type="PIRSF" id="PIRSF016158">
    <property type="entry name" value="HMD"/>
    <property type="match status" value="1"/>
</dbReference>
<dbReference type="SUPFAM" id="SSF51735">
    <property type="entry name" value="NAD(P)-binding Rossmann-fold domains"/>
    <property type="match status" value="1"/>
</dbReference>
<dbReference type="InterPro" id="IPR038182">
    <property type="entry name" value="HMD_C_sf"/>
</dbReference>
<dbReference type="Pfam" id="PF03201">
    <property type="entry name" value="HMD"/>
    <property type="match status" value="1"/>
</dbReference>
<dbReference type="InterPro" id="IPR055205">
    <property type="entry name" value="HMD_N"/>
</dbReference>
<evidence type="ECO:0000259" key="13">
    <source>
        <dbReference type="Pfam" id="PF03201"/>
    </source>
</evidence>
<comment type="similarity">
    <text evidence="3 12">Belongs to the HMD family.</text>
</comment>
<gene>
    <name evidence="12 15" type="primary">hmd</name>
    <name evidence="15" type="ORF">HA271_02990</name>
</gene>
<dbReference type="InterPro" id="IPR004889">
    <property type="entry name" value="HMD_C"/>
</dbReference>
<reference evidence="16" key="1">
    <citation type="journal article" date="2020" name="bioRxiv">
        <title>A rank-normalized archaeal taxonomy based on genome phylogeny resolves widespread incomplete and uneven classifications.</title>
        <authorList>
            <person name="Rinke C."/>
            <person name="Chuvochina M."/>
            <person name="Mussig A.J."/>
            <person name="Chaumeil P.-A."/>
            <person name="Waite D.W."/>
            <person name="Whitman W.B."/>
            <person name="Parks D.H."/>
            <person name="Hugenholtz P."/>
        </authorList>
    </citation>
    <scope>NUCLEOTIDE SEQUENCE [LARGE SCALE GENOMIC DNA]</scope>
</reference>
<dbReference type="SUPFAM" id="SSF48179">
    <property type="entry name" value="6-phosphogluconate dehydrogenase C-terminal domain-like"/>
    <property type="match status" value="1"/>
</dbReference>
<dbReference type="GO" id="GO:0019386">
    <property type="term" value="P:methanogenesis, from carbon dioxide"/>
    <property type="evidence" value="ECO:0007669"/>
    <property type="project" value="UniProtKB-UniRule"/>
</dbReference>
<dbReference type="FunFam" id="3.40.50.720:FF:001042">
    <property type="entry name" value="5,10-methenyltetrahydromethanopterin hydrogenase"/>
    <property type="match status" value="1"/>
</dbReference>
<dbReference type="Pfam" id="PF22616">
    <property type="entry name" value="HMD_N"/>
    <property type="match status" value="1"/>
</dbReference>
<comment type="catalytic activity">
    <reaction evidence="12">
        <text>5,10-methenyl-5,6,7,8-tetrahydromethanopterin + H2 = 5,10-methylenetetrahydromethanopterin + H(+)</text>
        <dbReference type="Rhea" id="RHEA:20017"/>
        <dbReference type="ChEBI" id="CHEBI:15378"/>
        <dbReference type="ChEBI" id="CHEBI:18276"/>
        <dbReference type="ChEBI" id="CHEBI:57818"/>
        <dbReference type="ChEBI" id="CHEBI:58337"/>
        <dbReference type="EC" id="1.12.98.2"/>
    </reaction>
</comment>
<evidence type="ECO:0000256" key="4">
    <source>
        <dbReference type="ARBA" id="ARBA00012335"/>
    </source>
</evidence>
<comment type="function">
    <text evidence="1 12">Catalyzes the reversible reduction of methenyl-H(4)MPT(+) to methylene-H(4)MPT.</text>
</comment>
<proteinExistence type="inferred from homology"/>
<dbReference type="InterPro" id="IPR008927">
    <property type="entry name" value="6-PGluconate_DH-like_C_sf"/>
</dbReference>
<dbReference type="HAMAP" id="MF_01090">
    <property type="entry name" value="HMD"/>
    <property type="match status" value="1"/>
</dbReference>
<dbReference type="InterPro" id="IPR010062">
    <property type="entry name" value="HMD"/>
</dbReference>
<accession>A0A7J4TIV7</accession>
<evidence type="ECO:0000256" key="6">
    <source>
        <dbReference type="ARBA" id="ARBA00022563"/>
    </source>
</evidence>
<dbReference type="Proteomes" id="UP000586031">
    <property type="component" value="Unassembled WGS sequence"/>
</dbReference>
<protein>
    <recommendedName>
        <fullName evidence="5 12">5,10-methenyltetrahydromethanopterin hydrogenase</fullName>
        <ecNumber evidence="4 12">1.12.98.2</ecNumber>
    </recommendedName>
    <alternativeName>
        <fullName evidence="10 12">H(2)-dependent methylene-H(4)MPT dehydrogenase</fullName>
    </alternativeName>
    <alternativeName>
        <fullName evidence="9 12">H(2)-forming N(5),N(10)-methylenetetrahydromethanopterin dehydrogenase</fullName>
    </alternativeName>
    <alternativeName>
        <fullName evidence="11 12">N(5),N(10)-methenyltetrahydromethanopterin hydrogenase</fullName>
    </alternativeName>
</protein>
<evidence type="ECO:0000313" key="15">
    <source>
        <dbReference type="EMBL" id="HII83811.1"/>
    </source>
</evidence>
<dbReference type="InterPro" id="IPR036291">
    <property type="entry name" value="NAD(P)-bd_dom_sf"/>
</dbReference>
<evidence type="ECO:0000313" key="16">
    <source>
        <dbReference type="Proteomes" id="UP000586031"/>
    </source>
</evidence>
<evidence type="ECO:0000256" key="1">
    <source>
        <dbReference type="ARBA" id="ARBA00002058"/>
    </source>
</evidence>
<evidence type="ECO:0000256" key="7">
    <source>
        <dbReference type="ARBA" id="ARBA00022994"/>
    </source>
</evidence>
<dbReference type="AlphaFoldDB" id="A0A7J4TIV7"/>
<evidence type="ECO:0000259" key="14">
    <source>
        <dbReference type="Pfam" id="PF22616"/>
    </source>
</evidence>
<feature type="domain" description="5,10-methenyltetrahydromethanopterin hydrogenase N-terminal" evidence="14">
    <location>
        <begin position="1"/>
        <end position="241"/>
    </location>
</feature>
<dbReference type="UniPathway" id="UPA00640">
    <property type="reaction ID" value="UER00696"/>
</dbReference>
<organism evidence="15 16">
    <name type="scientific">Methanobacterium subterraneum</name>
    <dbReference type="NCBI Taxonomy" id="59277"/>
    <lineage>
        <taxon>Archaea</taxon>
        <taxon>Methanobacteriati</taxon>
        <taxon>Methanobacteriota</taxon>
        <taxon>Methanomada group</taxon>
        <taxon>Methanobacteria</taxon>
        <taxon>Methanobacteriales</taxon>
        <taxon>Methanobacteriaceae</taxon>
        <taxon>Methanobacterium</taxon>
    </lineage>
</organism>
<feature type="domain" description="H2-forming N5,N10-methylenetetrahydromethanopterin dehydrogenase C-terminal" evidence="13">
    <location>
        <begin position="245"/>
        <end position="340"/>
    </location>
</feature>
<dbReference type="GO" id="GO:0006730">
    <property type="term" value="P:one-carbon metabolic process"/>
    <property type="evidence" value="ECO:0007669"/>
    <property type="project" value="UniProtKB-UniRule"/>
</dbReference>
<evidence type="ECO:0000256" key="10">
    <source>
        <dbReference type="ARBA" id="ARBA00030515"/>
    </source>
</evidence>
<dbReference type="Gene3D" id="3.40.50.720">
    <property type="entry name" value="NAD(P)-binding Rossmann-like Domain"/>
    <property type="match status" value="1"/>
</dbReference>
<keyword evidence="7 12" id="KW-0484">Methanogenesis</keyword>
<keyword evidence="8 12" id="KW-0560">Oxidoreductase</keyword>
<evidence type="ECO:0000256" key="12">
    <source>
        <dbReference type="HAMAP-Rule" id="MF_01090"/>
    </source>
</evidence>
<evidence type="ECO:0000256" key="9">
    <source>
        <dbReference type="ARBA" id="ARBA00029901"/>
    </source>
</evidence>
<dbReference type="Gene3D" id="1.20.120.1300">
    <property type="entry name" value="Hmd, C-terminal helical subdomain"/>
    <property type="match status" value="1"/>
</dbReference>
<keyword evidence="6 12" id="KW-0554">One-carbon metabolism</keyword>
<comment type="pathway">
    <text evidence="2 12">One-carbon metabolism; methanogenesis from CO(2); 5,10-methylene-5,6,7,8-tetrahydromethanopterin from 5,10-methenyl-5,6,7,8-tetrahydromethanopterin (hydrogen route): step 1/1.</text>
</comment>
<sequence length="351" mass="37732">MKLAILGAGCYRTHAASGITNFSRACEVAEQVGKPEIAMTHSTITMGAELKELAGIDEIVVADPSFGNDFTVIDDFEYEAVIEAHKENPESIMPQIREKVNAVAKDLPKPPQGAIHFTHPEDLGFEVTTDDSEAVQDADWVMTWLPKGDMQMGIIKKFADELKEGAILTHACTVPTTMFQKIFEDLASDEMNIAPKVNVSSYHPGAVPEMKGQVYVAEGYASEDAICNLVDWGVAARGDAFKLPAELLGPVCDMCSALTAITYAGILSYRDSVMNILGAPAGFAQMMAKESLTQITDLMNNVGIDHMEEKLDPGALLGTADSMNFGAAADVLPSVLEVLENRKGKGPTCNI</sequence>
<dbReference type="InterPro" id="IPR024190">
    <property type="entry name" value="METHMP_Hmd"/>
</dbReference>
<comment type="caution">
    <text evidence="15">The sequence shown here is derived from an EMBL/GenBank/DDBJ whole genome shotgun (WGS) entry which is preliminary data.</text>
</comment>
<evidence type="ECO:0000256" key="8">
    <source>
        <dbReference type="ARBA" id="ARBA00023002"/>
    </source>
</evidence>
<dbReference type="GO" id="GO:0047068">
    <property type="term" value="F:N5,N10-methenyltetrahydromethanopterin hydrogenase activity"/>
    <property type="evidence" value="ECO:0007669"/>
    <property type="project" value="UniProtKB-UniRule"/>
</dbReference>
<evidence type="ECO:0000256" key="5">
    <source>
        <dbReference type="ARBA" id="ARBA00017649"/>
    </source>
</evidence>
<evidence type="ECO:0000256" key="2">
    <source>
        <dbReference type="ARBA" id="ARBA00005226"/>
    </source>
</evidence>
<dbReference type="NCBIfam" id="TIGR01723">
    <property type="entry name" value="hmd_TIGR"/>
    <property type="match status" value="1"/>
</dbReference>